<dbReference type="NCBIfam" id="TIGR01226">
    <property type="entry name" value="phe_am_lyase"/>
    <property type="match status" value="1"/>
</dbReference>
<dbReference type="InterPro" id="IPR023144">
    <property type="entry name" value="Phe_NH3-lyase_shielding_dom_sf"/>
</dbReference>
<keyword evidence="2 3" id="KW-0456">Lyase</keyword>
<dbReference type="Proteomes" id="UP000250266">
    <property type="component" value="Unassembled WGS sequence"/>
</dbReference>
<dbReference type="Gene3D" id="1.10.275.10">
    <property type="entry name" value="Fumarase/aspartase (N-terminal domain)"/>
    <property type="match status" value="1"/>
</dbReference>
<proteinExistence type="inferred from homology"/>
<dbReference type="Gene3D" id="1.20.200.10">
    <property type="entry name" value="Fumarase/aspartase (Central domain)"/>
    <property type="match status" value="1"/>
</dbReference>
<dbReference type="CDD" id="cd00332">
    <property type="entry name" value="PAL-HAL"/>
    <property type="match status" value="1"/>
</dbReference>
<dbReference type="Pfam" id="PF00221">
    <property type="entry name" value="Lyase_aromatic"/>
    <property type="match status" value="1"/>
</dbReference>
<reference evidence="3 4" key="1">
    <citation type="journal article" date="2016" name="Nat. Commun.">
        <title>Ectomycorrhizal ecology is imprinted in the genome of the dominant symbiotic fungus Cenococcum geophilum.</title>
        <authorList>
            <consortium name="DOE Joint Genome Institute"/>
            <person name="Peter M."/>
            <person name="Kohler A."/>
            <person name="Ohm R.A."/>
            <person name="Kuo A."/>
            <person name="Krutzmann J."/>
            <person name="Morin E."/>
            <person name="Arend M."/>
            <person name="Barry K.W."/>
            <person name="Binder M."/>
            <person name="Choi C."/>
            <person name="Clum A."/>
            <person name="Copeland A."/>
            <person name="Grisel N."/>
            <person name="Haridas S."/>
            <person name="Kipfer T."/>
            <person name="LaButti K."/>
            <person name="Lindquist E."/>
            <person name="Lipzen A."/>
            <person name="Maire R."/>
            <person name="Meier B."/>
            <person name="Mihaltcheva S."/>
            <person name="Molinier V."/>
            <person name="Murat C."/>
            <person name="Poggeler S."/>
            <person name="Quandt C.A."/>
            <person name="Sperisen C."/>
            <person name="Tritt A."/>
            <person name="Tisserant E."/>
            <person name="Crous P.W."/>
            <person name="Henrissat B."/>
            <person name="Nehls U."/>
            <person name="Egli S."/>
            <person name="Spatafora J.W."/>
            <person name="Grigoriev I.V."/>
            <person name="Martin F.M."/>
        </authorList>
    </citation>
    <scope>NUCLEOTIDE SEQUENCE [LARGE SCALE GENOMIC DNA]</scope>
    <source>
        <strain evidence="3 4">CBS 459.81</strain>
    </source>
</reference>
<dbReference type="SUPFAM" id="SSF48557">
    <property type="entry name" value="L-aspartase-like"/>
    <property type="match status" value="1"/>
</dbReference>
<dbReference type="GO" id="GO:0005737">
    <property type="term" value="C:cytoplasm"/>
    <property type="evidence" value="ECO:0007669"/>
    <property type="project" value="InterPro"/>
</dbReference>
<sequence>MIFNPSVDMEFSSGPLPNSATGRPVDQSGHGLLVVSEWDRLQKQLHERNPILIDGSSLDISSVTAVSRYGFRGALSRHPAVIARIEESVNFLDTYLAQGHTVYGINTGFGGSADVRTDDHHLLQRSLLQMQQSGVLPVMDQNFNNGCRSFPSSSWQFEAFAALSMPTEWVRGTMLVRCNSLVRGHSAVRPEIIDYLMKLLEHDVIPLVPLRGSISASGDLSPLSYLAGALEGNPDTYVWMGDRYGSEYSRRPVPSSEALAILQLEPIAFRPKEALALVNGTAVSAAVSSLALHDLHNLLALSQVLTAMGVEAILGTAESFAPFISNIRPHRGQTEVAHTILSCLNGSELASGIVGSHSASAAGLFQDRYSIRTVPQWLGPFLEDLLLAHEQIVTECNSTTDNPLIDSHTGSVYHGGNFQAVSATSAMEKARLAAQAIGRMIFAQSTELLNPVTNRGLSPSLCADEPSTSFTMKGVDINMAAYMSELSFLGNPVHNHVQNAEMGNQALNSLALVSARYTHTAIELLSLMSASYLYVLCQALDLRVRHIHFIRALQPALENIASDIFSHIAVLELNELHGSIWTYVNHEMMKTTTLDTPERFDKIMTGAQTAILTFFQTARSPKKDDMLWRKDSVTSPLDLPTSLHHFRTRATTTAIELFNQTRDEYLMSGDASAFLGTASKRMYRFVRKELKVPMNWGIVDHPTPYPGTGAATSICTSGDGNRIADTASLPETAVPISPRTNGIVNRLEDPASVSETLAGAPLPTNSVSSGQERVKKTTGSWISIIYEALRDGRLISIVVDCLKEVVEHPGVVDMSGEGVQIGESVCLVENGGVGVLENGEVGM</sequence>
<evidence type="ECO:0000313" key="4">
    <source>
        <dbReference type="Proteomes" id="UP000250266"/>
    </source>
</evidence>
<evidence type="ECO:0000256" key="2">
    <source>
        <dbReference type="RuleBase" id="RU003954"/>
    </source>
</evidence>
<dbReference type="PANTHER" id="PTHR10362">
    <property type="entry name" value="HISTIDINE AMMONIA-LYASE"/>
    <property type="match status" value="1"/>
</dbReference>
<dbReference type="InterPro" id="IPR001106">
    <property type="entry name" value="Aromatic_Lyase"/>
</dbReference>
<keyword evidence="4" id="KW-1185">Reference proteome</keyword>
<dbReference type="EMBL" id="KV744838">
    <property type="protein sequence ID" value="OCK84385.1"/>
    <property type="molecule type" value="Genomic_DNA"/>
</dbReference>
<name>A0A8E2EI23_9PEZI</name>
<dbReference type="PROSITE" id="PS00488">
    <property type="entry name" value="PAL_HISTIDASE"/>
    <property type="match status" value="1"/>
</dbReference>
<dbReference type="InterPro" id="IPR022313">
    <property type="entry name" value="Phe/His_NH3-lyase_AS"/>
</dbReference>
<dbReference type="InterPro" id="IPR008948">
    <property type="entry name" value="L-Aspartase-like"/>
</dbReference>
<accession>A0A8E2EI23</accession>
<dbReference type="AlphaFoldDB" id="A0A8E2EI23"/>
<dbReference type="OrthoDB" id="10051290at2759"/>
<comment type="similarity">
    <text evidence="1 2">Belongs to the PAL/histidase family.</text>
</comment>
<dbReference type="GO" id="GO:0016841">
    <property type="term" value="F:ammonia-lyase activity"/>
    <property type="evidence" value="ECO:0007669"/>
    <property type="project" value="InterPro"/>
</dbReference>
<dbReference type="InterPro" id="IPR005922">
    <property type="entry name" value="Phe_NH3-lyase"/>
</dbReference>
<dbReference type="InterPro" id="IPR024083">
    <property type="entry name" value="Fumarase/histidase_N"/>
</dbReference>
<gene>
    <name evidence="3" type="ORF">K432DRAFT_401172</name>
</gene>
<evidence type="ECO:0000256" key="1">
    <source>
        <dbReference type="ARBA" id="ARBA00007238"/>
    </source>
</evidence>
<organism evidence="3 4">
    <name type="scientific">Lepidopterella palustris CBS 459.81</name>
    <dbReference type="NCBI Taxonomy" id="1314670"/>
    <lineage>
        <taxon>Eukaryota</taxon>
        <taxon>Fungi</taxon>
        <taxon>Dikarya</taxon>
        <taxon>Ascomycota</taxon>
        <taxon>Pezizomycotina</taxon>
        <taxon>Dothideomycetes</taxon>
        <taxon>Pleosporomycetidae</taxon>
        <taxon>Mytilinidiales</taxon>
        <taxon>Argynnaceae</taxon>
        <taxon>Lepidopterella</taxon>
    </lineage>
</organism>
<evidence type="ECO:0000313" key="3">
    <source>
        <dbReference type="EMBL" id="OCK84385.1"/>
    </source>
</evidence>
<dbReference type="GO" id="GO:0006559">
    <property type="term" value="P:L-phenylalanine catabolic process"/>
    <property type="evidence" value="ECO:0007669"/>
    <property type="project" value="InterPro"/>
</dbReference>
<dbReference type="Gene3D" id="1.10.274.20">
    <property type="entry name" value="Phenylalanine ammonia-lyase 1, domain 3"/>
    <property type="match status" value="1"/>
</dbReference>
<protein>
    <submittedName>
        <fullName evidence="3">Phenylalanine ammonia-lyase</fullName>
    </submittedName>
</protein>